<dbReference type="Gene3D" id="3.40.50.1240">
    <property type="entry name" value="Phosphoglycerate mutase-like"/>
    <property type="match status" value="1"/>
</dbReference>
<evidence type="ECO:0000313" key="3">
    <source>
        <dbReference type="Proteomes" id="UP000593562"/>
    </source>
</evidence>
<evidence type="ECO:0000256" key="1">
    <source>
        <dbReference type="ARBA" id="ARBA00038362"/>
    </source>
</evidence>
<dbReference type="EMBL" id="JAAARO010000012">
    <property type="protein sequence ID" value="KAF5739805.1"/>
    <property type="molecule type" value="Genomic_DNA"/>
</dbReference>
<dbReference type="Pfam" id="PF00300">
    <property type="entry name" value="His_Phos_1"/>
    <property type="match status" value="2"/>
</dbReference>
<gene>
    <name evidence="2" type="ORF">HS088_TW12G01016</name>
</gene>
<dbReference type="PANTHER" id="PTHR48100:SF19">
    <property type="entry name" value="PHOSPHOGLYCERATE MUTASE FAMILY PROTEIN"/>
    <property type="match status" value="1"/>
</dbReference>
<comment type="similarity">
    <text evidence="1">Belongs to the phosphoglycerate mutase family.</text>
</comment>
<comment type="caution">
    <text evidence="2">The sequence shown here is derived from an EMBL/GenBank/DDBJ whole genome shotgun (WGS) entry which is preliminary data.</text>
</comment>
<dbReference type="AlphaFoldDB" id="A0A7J7D0B6"/>
<dbReference type="Proteomes" id="UP000593562">
    <property type="component" value="Unassembled WGS sequence"/>
</dbReference>
<dbReference type="InParanoid" id="A0A7J7D0B6"/>
<dbReference type="GO" id="GO:0005737">
    <property type="term" value="C:cytoplasm"/>
    <property type="evidence" value="ECO:0007669"/>
    <property type="project" value="TreeGrafter"/>
</dbReference>
<dbReference type="SMART" id="SM00855">
    <property type="entry name" value="PGAM"/>
    <property type="match status" value="1"/>
</dbReference>
<reference evidence="2 3" key="1">
    <citation type="journal article" date="2020" name="Nat. Commun.">
        <title>Genome of Tripterygium wilfordii and identification of cytochrome P450 involved in triptolide biosynthesis.</title>
        <authorList>
            <person name="Tu L."/>
            <person name="Su P."/>
            <person name="Zhang Z."/>
            <person name="Gao L."/>
            <person name="Wang J."/>
            <person name="Hu T."/>
            <person name="Zhou J."/>
            <person name="Zhang Y."/>
            <person name="Zhao Y."/>
            <person name="Liu Y."/>
            <person name="Song Y."/>
            <person name="Tong Y."/>
            <person name="Lu Y."/>
            <person name="Yang J."/>
            <person name="Xu C."/>
            <person name="Jia M."/>
            <person name="Peters R.J."/>
            <person name="Huang L."/>
            <person name="Gao W."/>
        </authorList>
    </citation>
    <scope>NUCLEOTIDE SEQUENCE [LARGE SCALE GENOMIC DNA]</scope>
    <source>
        <strain evidence="3">cv. XIE 37</strain>
        <tissue evidence="2">Leaf</tissue>
    </source>
</reference>
<name>A0A7J7D0B6_TRIWF</name>
<accession>A0A7J7D0B6</accession>
<dbReference type="CDD" id="cd07067">
    <property type="entry name" value="HP_PGM_like"/>
    <property type="match status" value="1"/>
</dbReference>
<protein>
    <submittedName>
        <fullName evidence="2">RTFL01-34-G06 isoform 3</fullName>
    </submittedName>
</protein>
<dbReference type="GO" id="GO:0016791">
    <property type="term" value="F:phosphatase activity"/>
    <property type="evidence" value="ECO:0007669"/>
    <property type="project" value="TreeGrafter"/>
</dbReference>
<sequence>MDVTVAPLQHCKILHLVRHAQGVHNVAGEKDHDALMSPTLFDAQLSPLGWQQVSNLREQVLESGLLKRIELIVTSPLLRTMQTAVGVFGGKSQTEGLDLPPLMEANVGGSGLPAISSSDCPPFIAVELCRERLGLHPCDKRRSISESRPLFPAIDFSLIESDEDKLWQADVRESFEDIIGRGMKFLSWLRTRKETEIAVVSHSVFLHQMLNALGNDCHPSAKDEICKKFDNGELRSVMIFDKGEHHSVLKTNLNARFNL</sequence>
<dbReference type="OrthoDB" id="496981at2759"/>
<evidence type="ECO:0000313" key="2">
    <source>
        <dbReference type="EMBL" id="KAF5739805.1"/>
    </source>
</evidence>
<proteinExistence type="inferred from homology"/>
<dbReference type="InterPro" id="IPR013078">
    <property type="entry name" value="His_Pase_superF_clade-1"/>
</dbReference>
<dbReference type="InterPro" id="IPR050275">
    <property type="entry name" value="PGM_Phosphatase"/>
</dbReference>
<dbReference type="SUPFAM" id="SSF53254">
    <property type="entry name" value="Phosphoglycerate mutase-like"/>
    <property type="match status" value="1"/>
</dbReference>
<dbReference type="PANTHER" id="PTHR48100">
    <property type="entry name" value="BROAD-SPECIFICITY PHOSPHATASE YOR283W-RELATED"/>
    <property type="match status" value="1"/>
</dbReference>
<keyword evidence="3" id="KW-1185">Reference proteome</keyword>
<dbReference type="InterPro" id="IPR029033">
    <property type="entry name" value="His_PPase_superfam"/>
</dbReference>
<organism evidence="2 3">
    <name type="scientific">Tripterygium wilfordii</name>
    <name type="common">Thunder God vine</name>
    <dbReference type="NCBI Taxonomy" id="458696"/>
    <lineage>
        <taxon>Eukaryota</taxon>
        <taxon>Viridiplantae</taxon>
        <taxon>Streptophyta</taxon>
        <taxon>Embryophyta</taxon>
        <taxon>Tracheophyta</taxon>
        <taxon>Spermatophyta</taxon>
        <taxon>Magnoliopsida</taxon>
        <taxon>eudicotyledons</taxon>
        <taxon>Gunneridae</taxon>
        <taxon>Pentapetalae</taxon>
        <taxon>rosids</taxon>
        <taxon>fabids</taxon>
        <taxon>Celastrales</taxon>
        <taxon>Celastraceae</taxon>
        <taxon>Tripterygium</taxon>
    </lineage>
</organism>